<dbReference type="VEuPathDB" id="VectorBase:PPAPM1_004782"/>
<protein>
    <recommendedName>
        <fullName evidence="7">Odorant binding protein</fullName>
    </recommendedName>
</protein>
<evidence type="ECO:0000256" key="3">
    <source>
        <dbReference type="ARBA" id="ARBA00022525"/>
    </source>
</evidence>
<dbReference type="PANTHER" id="PTHR21364">
    <property type="entry name" value="GENERAL ODORANT-BINDING PROTEIN 19A"/>
    <property type="match status" value="1"/>
</dbReference>
<name>A0A1B0DGX2_PHLPP</name>
<organism evidence="5 6">
    <name type="scientific">Phlebotomus papatasi</name>
    <name type="common">Sandfly</name>
    <dbReference type="NCBI Taxonomy" id="29031"/>
    <lineage>
        <taxon>Eukaryota</taxon>
        <taxon>Metazoa</taxon>
        <taxon>Ecdysozoa</taxon>
        <taxon>Arthropoda</taxon>
        <taxon>Hexapoda</taxon>
        <taxon>Insecta</taxon>
        <taxon>Pterygota</taxon>
        <taxon>Neoptera</taxon>
        <taxon>Endopterygota</taxon>
        <taxon>Diptera</taxon>
        <taxon>Nematocera</taxon>
        <taxon>Psychodoidea</taxon>
        <taxon>Psychodidae</taxon>
        <taxon>Phlebotomus</taxon>
        <taxon>Phlebotomus</taxon>
    </lineage>
</organism>
<sequence length="109" mass="12395">MVRSICQPKFKISDEEALNYRKGIFGQTKDSKCYVNCIFENMQSMKRGKFQVDSSKKQADLLLPDDIKGPTIDAMEACRGCTDGIKDHCDAAFVLLECLLKNNKNFFFP</sequence>
<dbReference type="GO" id="GO:0035275">
    <property type="term" value="F:dibutyl phthalate binding"/>
    <property type="evidence" value="ECO:0007669"/>
    <property type="project" value="TreeGrafter"/>
</dbReference>
<evidence type="ECO:0000313" key="6">
    <source>
        <dbReference type="Proteomes" id="UP000092462"/>
    </source>
</evidence>
<dbReference type="EMBL" id="AJVK01060509">
    <property type="status" value="NOT_ANNOTATED_CDS"/>
    <property type="molecule type" value="Genomic_DNA"/>
</dbReference>
<evidence type="ECO:0000256" key="2">
    <source>
        <dbReference type="ARBA" id="ARBA00008098"/>
    </source>
</evidence>
<dbReference type="Proteomes" id="UP000092462">
    <property type="component" value="Unassembled WGS sequence"/>
</dbReference>
<dbReference type="Gene3D" id="1.10.238.20">
    <property type="entry name" value="Pheromone/general odorant binding protein domain"/>
    <property type="match status" value="1"/>
</dbReference>
<dbReference type="InterPro" id="IPR006170">
    <property type="entry name" value="PBP/GOBP"/>
</dbReference>
<dbReference type="VEuPathDB" id="VectorBase:PPAI007406"/>
<dbReference type="GO" id="GO:0090729">
    <property type="term" value="F:toxin activity"/>
    <property type="evidence" value="ECO:0007669"/>
    <property type="project" value="UniProtKB-KW"/>
</dbReference>
<evidence type="ECO:0008006" key="7">
    <source>
        <dbReference type="Google" id="ProtNLM"/>
    </source>
</evidence>
<dbReference type="SUPFAM" id="SSF47565">
    <property type="entry name" value="Insect pheromone/odorant-binding proteins"/>
    <property type="match status" value="1"/>
</dbReference>
<dbReference type="GO" id="GO:0007608">
    <property type="term" value="P:sensory perception of smell"/>
    <property type="evidence" value="ECO:0007669"/>
    <property type="project" value="TreeGrafter"/>
</dbReference>
<dbReference type="Pfam" id="PF01395">
    <property type="entry name" value="PBP_GOBP"/>
    <property type="match status" value="1"/>
</dbReference>
<reference evidence="5" key="1">
    <citation type="submission" date="2022-08" db="UniProtKB">
        <authorList>
            <consortium name="EnsemblMetazoa"/>
        </authorList>
    </citation>
    <scope>IDENTIFICATION</scope>
    <source>
        <strain evidence="5">Israel</strain>
    </source>
</reference>
<comment type="similarity">
    <text evidence="2">Belongs to the PBP/GOBP family.</text>
</comment>
<dbReference type="FunFam" id="1.10.238.20:FF:000001">
    <property type="entry name" value="General odorant-binding protein lush"/>
    <property type="match status" value="1"/>
</dbReference>
<keyword evidence="3" id="KW-0964">Secreted</keyword>
<dbReference type="CDD" id="cd23992">
    <property type="entry name" value="PBP_GOBP"/>
    <property type="match status" value="1"/>
</dbReference>
<dbReference type="GO" id="GO:0005549">
    <property type="term" value="F:odorant binding"/>
    <property type="evidence" value="ECO:0007669"/>
    <property type="project" value="InterPro"/>
</dbReference>
<evidence type="ECO:0000313" key="5">
    <source>
        <dbReference type="EnsemblMetazoa" id="PPAI007406-PA"/>
    </source>
</evidence>
<keyword evidence="6" id="KW-1185">Reference proteome</keyword>
<dbReference type="InterPro" id="IPR036728">
    <property type="entry name" value="PBP_GOBP_sf"/>
</dbReference>
<dbReference type="GO" id="GO:0005576">
    <property type="term" value="C:extracellular region"/>
    <property type="evidence" value="ECO:0007669"/>
    <property type="project" value="UniProtKB-SubCell"/>
</dbReference>
<evidence type="ECO:0000256" key="4">
    <source>
        <dbReference type="ARBA" id="ARBA00022656"/>
    </source>
</evidence>
<comment type="subcellular location">
    <subcellularLocation>
        <location evidence="1">Secreted</location>
    </subcellularLocation>
</comment>
<keyword evidence="4" id="KW-0800">Toxin</keyword>
<dbReference type="EnsemblMetazoa" id="PPAI007406-RA">
    <property type="protein sequence ID" value="PPAI007406-PA"/>
    <property type="gene ID" value="PPAI007406"/>
</dbReference>
<evidence type="ECO:0000256" key="1">
    <source>
        <dbReference type="ARBA" id="ARBA00004613"/>
    </source>
</evidence>
<dbReference type="AlphaFoldDB" id="A0A1B0DGX2"/>
<dbReference type="PANTHER" id="PTHR21364:SF2">
    <property type="entry name" value="GENERAL ODORANT-BINDING PROTEIN 19A"/>
    <property type="match status" value="1"/>
</dbReference>
<accession>A0A1B0DGX2</accession>
<dbReference type="GO" id="GO:0042048">
    <property type="term" value="P:olfactory behavior"/>
    <property type="evidence" value="ECO:0007669"/>
    <property type="project" value="TreeGrafter"/>
</dbReference>
<dbReference type="SMART" id="SM00708">
    <property type="entry name" value="PhBP"/>
    <property type="match status" value="1"/>
</dbReference>
<proteinExistence type="inferred from homology"/>